<accession>A0A699ZKR0</accession>
<organism evidence="1 2">
    <name type="scientific">Haematococcus lacustris</name>
    <name type="common">Green alga</name>
    <name type="synonym">Haematococcus pluvialis</name>
    <dbReference type="NCBI Taxonomy" id="44745"/>
    <lineage>
        <taxon>Eukaryota</taxon>
        <taxon>Viridiplantae</taxon>
        <taxon>Chlorophyta</taxon>
        <taxon>core chlorophytes</taxon>
        <taxon>Chlorophyceae</taxon>
        <taxon>CS clade</taxon>
        <taxon>Chlamydomonadales</taxon>
        <taxon>Haematococcaceae</taxon>
        <taxon>Haematococcus</taxon>
    </lineage>
</organism>
<dbReference type="AlphaFoldDB" id="A0A699ZKR0"/>
<evidence type="ECO:0000313" key="1">
    <source>
        <dbReference type="EMBL" id="GFH19118.1"/>
    </source>
</evidence>
<dbReference type="Proteomes" id="UP000485058">
    <property type="component" value="Unassembled WGS sequence"/>
</dbReference>
<comment type="caution">
    <text evidence="1">The sequence shown here is derived from an EMBL/GenBank/DDBJ whole genome shotgun (WGS) entry which is preliminary data.</text>
</comment>
<evidence type="ECO:0000313" key="2">
    <source>
        <dbReference type="Proteomes" id="UP000485058"/>
    </source>
</evidence>
<proteinExistence type="predicted"/>
<name>A0A699ZKR0_HAELA</name>
<gene>
    <name evidence="1" type="ORF">HaLaN_16018</name>
</gene>
<dbReference type="EMBL" id="BLLF01001409">
    <property type="protein sequence ID" value="GFH19118.1"/>
    <property type="molecule type" value="Genomic_DNA"/>
</dbReference>
<protein>
    <submittedName>
        <fullName evidence="1">Uncharacterized protein</fullName>
    </submittedName>
</protein>
<keyword evidence="2" id="KW-1185">Reference proteome</keyword>
<reference evidence="1 2" key="1">
    <citation type="submission" date="2020-02" db="EMBL/GenBank/DDBJ databases">
        <title>Draft genome sequence of Haematococcus lacustris strain NIES-144.</title>
        <authorList>
            <person name="Morimoto D."/>
            <person name="Nakagawa S."/>
            <person name="Yoshida T."/>
            <person name="Sawayama S."/>
        </authorList>
    </citation>
    <scope>NUCLEOTIDE SEQUENCE [LARGE SCALE GENOMIC DNA]</scope>
    <source>
        <strain evidence="1 2">NIES-144</strain>
    </source>
</reference>
<sequence length="142" mass="15248">MRPRTGASNRLLQADRNKRSSSQGWGLFKIELTLLVRNSSTVTTLPGTLSVGLPLLGLSTTLRPLGTLANGWTGTAMQPSTSSGQGRASGAHWSCAGGNTEERLLPRGRRTQHWASKSCVIEHPRPKPSSLWHSSMYALGNA</sequence>